<accession>A0A1X6PA98</accession>
<dbReference type="GO" id="GO:0005524">
    <property type="term" value="F:ATP binding"/>
    <property type="evidence" value="ECO:0007669"/>
    <property type="project" value="UniProtKB-KW"/>
</dbReference>
<evidence type="ECO:0000256" key="3">
    <source>
        <dbReference type="ARBA" id="ARBA00022840"/>
    </source>
</evidence>
<dbReference type="EMBL" id="KV918835">
    <property type="protein sequence ID" value="OSX77553.1"/>
    <property type="molecule type" value="Genomic_DNA"/>
</dbReference>
<name>A0A1X6PA98_PORUM</name>
<dbReference type="Pfam" id="PF00271">
    <property type="entry name" value="Helicase_C"/>
    <property type="match status" value="1"/>
</dbReference>
<comment type="catalytic activity">
    <reaction evidence="4">
        <text>Couples ATP hydrolysis with the unwinding of duplex DNA by translocating in the 3'-5' direction.</text>
        <dbReference type="EC" id="5.6.2.4"/>
    </reaction>
</comment>
<evidence type="ECO:0000259" key="7">
    <source>
        <dbReference type="PROSITE" id="PS51194"/>
    </source>
</evidence>
<dbReference type="GO" id="GO:0005694">
    <property type="term" value="C:chromosome"/>
    <property type="evidence" value="ECO:0007669"/>
    <property type="project" value="TreeGrafter"/>
</dbReference>
<dbReference type="PANTHER" id="PTHR13710:SF108">
    <property type="entry name" value="ATP-DEPENDENT DNA HELICASE Q4"/>
    <property type="match status" value="1"/>
</dbReference>
<evidence type="ECO:0000259" key="6">
    <source>
        <dbReference type="PROSITE" id="PS51192"/>
    </source>
</evidence>
<dbReference type="Gene3D" id="3.40.50.300">
    <property type="entry name" value="P-loop containing nucleotide triphosphate hydrolases"/>
    <property type="match status" value="2"/>
</dbReference>
<evidence type="ECO:0000256" key="1">
    <source>
        <dbReference type="ARBA" id="ARBA00005446"/>
    </source>
</evidence>
<dbReference type="Pfam" id="PF00270">
    <property type="entry name" value="DEAD"/>
    <property type="match status" value="1"/>
</dbReference>
<dbReference type="AlphaFoldDB" id="A0A1X6PA98"/>
<evidence type="ECO:0000313" key="8">
    <source>
        <dbReference type="EMBL" id="OSX77553.1"/>
    </source>
</evidence>
<sequence>MERSDVEAAALDTLDHKFGDANFRAGQLEAIIPLLEQDRDGADVLSVIATASGKRRKALSVMLVPLKGLGRQHADMMTKAGVPALALSSSSTTAEWARCKMMIIEKALCALFISPEVLCHNPGFVKLLNEHNIAILCFDEAHLYNDWYLWRPTMSMAASLVSAQRRLGLTATMRRRDQQLVVRRTGMSAPIVQRGRFLRSNLLLQVIKRPAALTFGRASLADRLSAATEAKWRIARTLRMAIKARSLQGNTIVYVPSRAQAETVCKQLVQAAKDQKLVAVGAALKFRPYHAGRTDRSEVEQLFLSQRGVVVVATIAFGLGVDCAHVRVIIHFSGARSLAEYAQQVGRGGRDGEDAYCLCFYNPSDSQGIRRSIESAVLTTSTTTALMRKVAERTTERGPTSFLHWADFHRAGIDDDNTDAVLAALCRTGLALAGKRQPARISAMKGSKWTIQPLPALSRFALALWQDRFQAAFASGKLNVAVRCDVRDVCTVPPFLEMGAGGPTVVHDALGDLAAAKLVDIDYSDDYPLVQPLAVLDRQDARAAGRLLSKSMKSAAAQQLAVLDEALDFMEADGCLQRRLCDVFDAPDDLDAAVESCRCGMCEPATIGAGFA</sequence>
<dbReference type="GO" id="GO:0005737">
    <property type="term" value="C:cytoplasm"/>
    <property type="evidence" value="ECO:0007669"/>
    <property type="project" value="TreeGrafter"/>
</dbReference>
<evidence type="ECO:0000256" key="5">
    <source>
        <dbReference type="ARBA" id="ARBA00034808"/>
    </source>
</evidence>
<dbReference type="GO" id="GO:0005634">
    <property type="term" value="C:nucleus"/>
    <property type="evidence" value="ECO:0007669"/>
    <property type="project" value="TreeGrafter"/>
</dbReference>
<dbReference type="InterPro" id="IPR001650">
    <property type="entry name" value="Helicase_C-like"/>
</dbReference>
<dbReference type="GO" id="GO:0043138">
    <property type="term" value="F:3'-5' DNA helicase activity"/>
    <property type="evidence" value="ECO:0007669"/>
    <property type="project" value="UniProtKB-EC"/>
</dbReference>
<dbReference type="SMART" id="SM00487">
    <property type="entry name" value="DEXDc"/>
    <property type="match status" value="1"/>
</dbReference>
<dbReference type="EC" id="5.6.2.4" evidence="5"/>
<dbReference type="PROSITE" id="PS51194">
    <property type="entry name" value="HELICASE_CTER"/>
    <property type="match status" value="1"/>
</dbReference>
<proteinExistence type="inferred from homology"/>
<dbReference type="GO" id="GO:0009378">
    <property type="term" value="F:four-way junction helicase activity"/>
    <property type="evidence" value="ECO:0007669"/>
    <property type="project" value="TreeGrafter"/>
</dbReference>
<evidence type="ECO:0000313" key="9">
    <source>
        <dbReference type="Proteomes" id="UP000218209"/>
    </source>
</evidence>
<dbReference type="GO" id="GO:0000724">
    <property type="term" value="P:double-strand break repair via homologous recombination"/>
    <property type="evidence" value="ECO:0007669"/>
    <property type="project" value="TreeGrafter"/>
</dbReference>
<keyword evidence="9" id="KW-1185">Reference proteome</keyword>
<evidence type="ECO:0000256" key="2">
    <source>
        <dbReference type="ARBA" id="ARBA00022741"/>
    </source>
</evidence>
<dbReference type="SMART" id="SM00490">
    <property type="entry name" value="HELICc"/>
    <property type="match status" value="1"/>
</dbReference>
<organism evidence="8 9">
    <name type="scientific">Porphyra umbilicalis</name>
    <name type="common">Purple laver</name>
    <name type="synonym">Red alga</name>
    <dbReference type="NCBI Taxonomy" id="2786"/>
    <lineage>
        <taxon>Eukaryota</taxon>
        <taxon>Rhodophyta</taxon>
        <taxon>Bangiophyceae</taxon>
        <taxon>Bangiales</taxon>
        <taxon>Bangiaceae</taxon>
        <taxon>Porphyra</taxon>
    </lineage>
</organism>
<dbReference type="PROSITE" id="PS51192">
    <property type="entry name" value="HELICASE_ATP_BIND_1"/>
    <property type="match status" value="1"/>
</dbReference>
<keyword evidence="3" id="KW-0067">ATP-binding</keyword>
<dbReference type="SUPFAM" id="SSF52540">
    <property type="entry name" value="P-loop containing nucleoside triphosphate hydrolases"/>
    <property type="match status" value="1"/>
</dbReference>
<feature type="domain" description="Helicase ATP-binding" evidence="6">
    <location>
        <begin position="35"/>
        <end position="191"/>
    </location>
</feature>
<dbReference type="InterPro" id="IPR014001">
    <property type="entry name" value="Helicase_ATP-bd"/>
</dbReference>
<comment type="similarity">
    <text evidence="1">Belongs to the helicase family. RecQ subfamily.</text>
</comment>
<evidence type="ECO:0000256" key="4">
    <source>
        <dbReference type="ARBA" id="ARBA00034617"/>
    </source>
</evidence>
<reference evidence="8 9" key="1">
    <citation type="submission" date="2017-03" db="EMBL/GenBank/DDBJ databases">
        <title>WGS assembly of Porphyra umbilicalis.</title>
        <authorList>
            <person name="Brawley S.H."/>
            <person name="Blouin N.A."/>
            <person name="Ficko-Blean E."/>
            <person name="Wheeler G.L."/>
            <person name="Lohr M."/>
            <person name="Goodson H.V."/>
            <person name="Jenkins J.W."/>
            <person name="Blaby-Haas C.E."/>
            <person name="Helliwell K.E."/>
            <person name="Chan C."/>
            <person name="Marriage T."/>
            <person name="Bhattacharya D."/>
            <person name="Klein A.S."/>
            <person name="Badis Y."/>
            <person name="Brodie J."/>
            <person name="Cao Y."/>
            <person name="Collen J."/>
            <person name="Dittami S.M."/>
            <person name="Gachon C.M."/>
            <person name="Green B.R."/>
            <person name="Karpowicz S."/>
            <person name="Kim J.W."/>
            <person name="Kudahl U."/>
            <person name="Lin S."/>
            <person name="Michel G."/>
            <person name="Mittag M."/>
            <person name="Olson B.J."/>
            <person name="Pangilinan J."/>
            <person name="Peng Y."/>
            <person name="Qiu H."/>
            <person name="Shu S."/>
            <person name="Singer J.T."/>
            <person name="Smith A.G."/>
            <person name="Sprecher B.N."/>
            <person name="Wagner V."/>
            <person name="Wang W."/>
            <person name="Wang Z.-Y."/>
            <person name="Yan J."/>
            <person name="Yarish C."/>
            <person name="Zoeuner-Riek S."/>
            <person name="Zhuang Y."/>
            <person name="Zou Y."/>
            <person name="Lindquist E.A."/>
            <person name="Grimwood J."/>
            <person name="Barry K."/>
            <person name="Rokhsar D.S."/>
            <person name="Schmutz J."/>
            <person name="Stiller J.W."/>
            <person name="Grossman A.R."/>
            <person name="Prochnik S.E."/>
        </authorList>
    </citation>
    <scope>NUCLEOTIDE SEQUENCE [LARGE SCALE GENOMIC DNA]</scope>
    <source>
        <strain evidence="8">4086291</strain>
    </source>
</reference>
<dbReference type="InterPro" id="IPR011545">
    <property type="entry name" value="DEAD/DEAH_box_helicase_dom"/>
</dbReference>
<protein>
    <recommendedName>
        <fullName evidence="5">DNA 3'-5' helicase</fullName>
        <ecNumber evidence="5">5.6.2.4</ecNumber>
    </recommendedName>
</protein>
<feature type="domain" description="Helicase C-terminal" evidence="7">
    <location>
        <begin position="237"/>
        <end position="394"/>
    </location>
</feature>
<gene>
    <name evidence="8" type="ORF">BU14_0144s0018</name>
</gene>
<dbReference type="Proteomes" id="UP000218209">
    <property type="component" value="Unassembled WGS sequence"/>
</dbReference>
<dbReference type="InterPro" id="IPR027417">
    <property type="entry name" value="P-loop_NTPase"/>
</dbReference>
<dbReference type="PANTHER" id="PTHR13710">
    <property type="entry name" value="DNA HELICASE RECQ FAMILY MEMBER"/>
    <property type="match status" value="1"/>
</dbReference>
<dbReference type="GO" id="GO:0003676">
    <property type="term" value="F:nucleic acid binding"/>
    <property type="evidence" value="ECO:0007669"/>
    <property type="project" value="InterPro"/>
</dbReference>
<keyword evidence="2" id="KW-0547">Nucleotide-binding</keyword>